<evidence type="ECO:0000259" key="8">
    <source>
        <dbReference type="PROSITE" id="PS50011"/>
    </source>
</evidence>
<evidence type="ECO:0000256" key="6">
    <source>
        <dbReference type="ARBA" id="ARBA00061588"/>
    </source>
</evidence>
<organism evidence="9 10">
    <name type="scientific">Caenorhabditis briggsae</name>
    <dbReference type="NCBI Taxonomy" id="6238"/>
    <lineage>
        <taxon>Eukaryota</taxon>
        <taxon>Metazoa</taxon>
        <taxon>Ecdysozoa</taxon>
        <taxon>Nematoda</taxon>
        <taxon>Chromadorea</taxon>
        <taxon>Rhabditida</taxon>
        <taxon>Rhabditina</taxon>
        <taxon>Rhabditomorpha</taxon>
        <taxon>Rhabditoidea</taxon>
        <taxon>Rhabditidae</taxon>
        <taxon>Peloderinae</taxon>
        <taxon>Caenorhabditis</taxon>
    </lineage>
</organism>
<dbReference type="FunFam" id="1.10.510.10:FF:001001">
    <property type="entry name" value="Putative serine/threonine-protein kinase K06H7.1"/>
    <property type="match status" value="1"/>
</dbReference>
<reference evidence="9 10" key="2">
    <citation type="journal article" date="2011" name="PLoS Genet.">
        <title>Caenorhabditis briggsae recombinant inbred line genotypes reveal inter-strain incompatibility and the evolution of recombination.</title>
        <authorList>
            <person name="Ross J.A."/>
            <person name="Koboldt D.C."/>
            <person name="Staisch J.E."/>
            <person name="Chamberlin H.M."/>
            <person name="Gupta B.P."/>
            <person name="Miller R.D."/>
            <person name="Baird S.E."/>
            <person name="Haag E.S."/>
        </authorList>
    </citation>
    <scope>NUCLEOTIDE SEQUENCE [LARGE SCALE GENOMIC DNA]</scope>
    <source>
        <strain evidence="9 10">AF16</strain>
    </source>
</reference>
<dbReference type="InterPro" id="IPR000719">
    <property type="entry name" value="Prot_kinase_dom"/>
</dbReference>
<dbReference type="InterPro" id="IPR011009">
    <property type="entry name" value="Kinase-like_dom_sf"/>
</dbReference>
<dbReference type="HOGENOM" id="CLU_304239_0_0_1"/>
<keyword evidence="4" id="KW-0418">Kinase</keyword>
<dbReference type="GO" id="GO:0015630">
    <property type="term" value="C:microtubule cytoskeleton"/>
    <property type="evidence" value="ECO:0007669"/>
    <property type="project" value="UniProtKB-ARBA"/>
</dbReference>
<proteinExistence type="inferred from homology"/>
<evidence type="ECO:0000256" key="5">
    <source>
        <dbReference type="ARBA" id="ARBA00022840"/>
    </source>
</evidence>
<dbReference type="AlphaFoldDB" id="A8XCJ5"/>
<protein>
    <submittedName>
        <fullName evidence="9">Protein CBG11140</fullName>
    </submittedName>
</protein>
<feature type="domain" description="Protein kinase" evidence="8">
    <location>
        <begin position="588"/>
        <end position="864"/>
    </location>
</feature>
<evidence type="ECO:0000256" key="2">
    <source>
        <dbReference type="ARBA" id="ARBA00022679"/>
    </source>
</evidence>
<dbReference type="eggNOG" id="KOG1164">
    <property type="taxonomic scope" value="Eukaryota"/>
</dbReference>
<dbReference type="SUPFAM" id="SSF56112">
    <property type="entry name" value="Protein kinase-like (PK-like)"/>
    <property type="match status" value="1"/>
</dbReference>
<accession>A8XCJ5</accession>
<dbReference type="EMBL" id="HE601002">
    <property type="protein sequence ID" value="CAP30344.2"/>
    <property type="molecule type" value="Genomic_DNA"/>
</dbReference>
<name>A8XCJ5_CAEBR</name>
<comment type="similarity">
    <text evidence="6">Belongs to the protein kinase superfamily. CK1 Ser/Thr protein kinase family.</text>
</comment>
<dbReference type="WormBase" id="CBG11140">
    <property type="protein sequence ID" value="CBP40903"/>
    <property type="gene ID" value="WBGene00032312"/>
</dbReference>
<sequence length="977" mass="111631">MLMFVSTVHYYYGSYHQILEVSFRQTSENSAKLNYWEQCDLPIYDFYNDEILPYVDPNVNPISNCDADLKPLTTLINGSWGLEDKNVELECRTRCHGRVTERENKIGNWSYVPGPVDCEVLEAVCAENNTDVYGYLHTQIIPTPPREPKVETENLTQYDVTVILLDSLAYSQARRSLPRTITYMVNHMNAVLFSYINKVGDNSRPNGAALWFGKLLEKLDRSLFEEETIMADWTHDYMCYVFKDNETSLFHEFQNYGYKTFLSEDWAEGTLNWPNCKGFDKPPIDHYMRCLSGPEKVQLVWASVLGHSTENGIAHSDNDFYNFMVKHRKQLDNSFVLFMGDHGLRFGDVRKTFVGALDVNNPFLAISIPKDLRTNTKILDQMTNNAKKLQTHFDTRSALLDILKFQAASNFTDTIPLEIPGEKGYSYLREQPSMIRNCRNSPIPLQYCICQFNKTAVSTENQVALSIGEHIAYSVNEQLKEGNFTEDCIEMKADRVLSLFKFDQSRNGSDIYSVVAEMEQPSQADFKANVKVLPTGKIRVLGMIERANSYGKTADCITSEHHRTYCYLKHTDNGTVELPRGKIVGYSWQVVRKLGEGGCGSVYLVKNLEDETEAAMKAESNNAAGGCVLKLEVAILKKLTGKPHVCQFLLAARLTDFTYVIMTLLGESLNKIVKRVGRQLTVSSQVRIAANVLFCLKQIHDIGFIHRDLKPANMALGHKSNSNECRFFHVLDFGLARQFLVAHSEQPSKFMMRRPREKSLFRGTTRYCSIRMHDRAEQGRVDDLWSMMYLLAELRGPLPWSSQNDKRIVGEMKRLHSDEVVLQNSPMEFLEIAKHLRSLTYFHRPDYHKIFMLLISVMQKGNFLWNDPYDWETLPAKPSKSTSASPLQSKEAVKQAGSREVLSRENLSKEDVKTARKTSKEASRENASKEKTSREKASNESAEKMSLSDEKADDPKKGYWKLLPFDPDFFASDPIGF</sequence>
<feature type="compositionally biased region" description="Basic and acidic residues" evidence="7">
    <location>
        <begin position="901"/>
        <end position="957"/>
    </location>
</feature>
<feature type="region of interest" description="Disordered" evidence="7">
    <location>
        <begin position="876"/>
        <end position="957"/>
    </location>
</feature>
<keyword evidence="3" id="KW-0547">Nucleotide-binding</keyword>
<evidence type="ECO:0000256" key="7">
    <source>
        <dbReference type="SAM" id="MobiDB-lite"/>
    </source>
</evidence>
<dbReference type="CTD" id="8571931"/>
<dbReference type="GeneID" id="8571931"/>
<dbReference type="GO" id="GO:0005524">
    <property type="term" value="F:ATP binding"/>
    <property type="evidence" value="ECO:0007669"/>
    <property type="project" value="UniProtKB-KW"/>
</dbReference>
<dbReference type="PANTHER" id="PTHR10974">
    <property type="entry name" value="FI08016P-RELATED"/>
    <property type="match status" value="1"/>
</dbReference>
<evidence type="ECO:0000256" key="4">
    <source>
        <dbReference type="ARBA" id="ARBA00022777"/>
    </source>
</evidence>
<keyword evidence="10" id="KW-1185">Reference proteome</keyword>
<dbReference type="CDD" id="cd16021">
    <property type="entry name" value="ALP_like"/>
    <property type="match status" value="1"/>
</dbReference>
<dbReference type="GO" id="GO:0004674">
    <property type="term" value="F:protein serine/threonine kinase activity"/>
    <property type="evidence" value="ECO:0007669"/>
    <property type="project" value="UniProtKB-KW"/>
</dbReference>
<evidence type="ECO:0000313" key="9">
    <source>
        <dbReference type="EMBL" id="CAP30344.2"/>
    </source>
</evidence>
<dbReference type="RefSeq" id="XP_002630416.2">
    <property type="nucleotide sequence ID" value="XM_002630370.2"/>
</dbReference>
<evidence type="ECO:0000313" key="10">
    <source>
        <dbReference type="Proteomes" id="UP000008549"/>
    </source>
</evidence>
<dbReference type="Pfam" id="PF02995">
    <property type="entry name" value="DUF229"/>
    <property type="match status" value="2"/>
</dbReference>
<dbReference type="Pfam" id="PF00069">
    <property type="entry name" value="Pkinase"/>
    <property type="match status" value="1"/>
</dbReference>
<reference evidence="9 10" key="1">
    <citation type="journal article" date="2003" name="PLoS Biol.">
        <title>The genome sequence of Caenorhabditis briggsae: a platform for comparative genomics.</title>
        <authorList>
            <person name="Stein L.D."/>
            <person name="Bao Z."/>
            <person name="Blasiar D."/>
            <person name="Blumenthal T."/>
            <person name="Brent M.R."/>
            <person name="Chen N."/>
            <person name="Chinwalla A."/>
            <person name="Clarke L."/>
            <person name="Clee C."/>
            <person name="Coghlan A."/>
            <person name="Coulson A."/>
            <person name="D'Eustachio P."/>
            <person name="Fitch D.H."/>
            <person name="Fulton L.A."/>
            <person name="Fulton R.E."/>
            <person name="Griffiths-Jones S."/>
            <person name="Harris T.W."/>
            <person name="Hillier L.W."/>
            <person name="Kamath R."/>
            <person name="Kuwabara P.E."/>
            <person name="Mardis E.R."/>
            <person name="Marra M.A."/>
            <person name="Miner T.L."/>
            <person name="Minx P."/>
            <person name="Mullikin J.C."/>
            <person name="Plumb R.W."/>
            <person name="Rogers J."/>
            <person name="Schein J.E."/>
            <person name="Sohrmann M."/>
            <person name="Spieth J."/>
            <person name="Stajich J.E."/>
            <person name="Wei C."/>
            <person name="Willey D."/>
            <person name="Wilson R.K."/>
            <person name="Durbin R."/>
            <person name="Waterston R.H."/>
        </authorList>
    </citation>
    <scope>NUCLEOTIDE SEQUENCE [LARGE SCALE GENOMIC DNA]</scope>
    <source>
        <strain evidence="9 10">AF16</strain>
    </source>
</reference>
<keyword evidence="1" id="KW-0723">Serine/threonine-protein kinase</keyword>
<dbReference type="InterPro" id="IPR017850">
    <property type="entry name" value="Alkaline_phosphatase_core_sf"/>
</dbReference>
<keyword evidence="2" id="KW-0808">Transferase</keyword>
<evidence type="ECO:0000313" key="11">
    <source>
        <dbReference type="WormBase" id="CBG11140"/>
    </source>
</evidence>
<dbReference type="Gene3D" id="1.10.510.10">
    <property type="entry name" value="Transferase(Phosphotransferase) domain 1"/>
    <property type="match status" value="1"/>
</dbReference>
<dbReference type="Proteomes" id="UP000008549">
    <property type="component" value="Unassembled WGS sequence"/>
</dbReference>
<dbReference type="InParanoid" id="A8XCJ5"/>
<dbReference type="SMART" id="SM00220">
    <property type="entry name" value="S_TKc"/>
    <property type="match status" value="1"/>
</dbReference>
<dbReference type="KEGG" id="cbr:CBG_11140"/>
<dbReference type="PROSITE" id="PS50011">
    <property type="entry name" value="PROTEIN_KINASE_DOM"/>
    <property type="match status" value="1"/>
</dbReference>
<evidence type="ECO:0000256" key="1">
    <source>
        <dbReference type="ARBA" id="ARBA00022527"/>
    </source>
</evidence>
<dbReference type="InterPro" id="IPR004245">
    <property type="entry name" value="DUF229"/>
</dbReference>
<evidence type="ECO:0000256" key="3">
    <source>
        <dbReference type="ARBA" id="ARBA00022741"/>
    </source>
</evidence>
<keyword evidence="5" id="KW-0067">ATP-binding</keyword>
<gene>
    <name evidence="9 11" type="ORF">CBG11140</name>
    <name evidence="9" type="ORF">CBG_11140</name>
</gene>
<dbReference type="FunFam" id="3.30.200.20:FF:000358">
    <property type="entry name" value="Tau tubulin kinase 2b"/>
    <property type="match status" value="1"/>
</dbReference>
<dbReference type="PANTHER" id="PTHR10974:SF75">
    <property type="entry name" value="SULFATASE DOMAIN-CONTAINING PROTEIN"/>
    <property type="match status" value="1"/>
</dbReference>
<feature type="compositionally biased region" description="Low complexity" evidence="7">
    <location>
        <begin position="876"/>
        <end position="886"/>
    </location>
</feature>
<dbReference type="SUPFAM" id="SSF53649">
    <property type="entry name" value="Alkaline phosphatase-like"/>
    <property type="match status" value="1"/>
</dbReference>